<reference evidence="2 3" key="1">
    <citation type="submission" date="2020-04" db="EMBL/GenBank/DDBJ databases">
        <authorList>
            <person name="Liu A."/>
        </authorList>
    </citation>
    <scope>NUCLEOTIDE SEQUENCE [LARGE SCALE GENOMIC DNA]</scope>
    <source>
        <strain evidence="2 3">RZ02</strain>
    </source>
</reference>
<feature type="signal peptide" evidence="1">
    <location>
        <begin position="1"/>
        <end position="25"/>
    </location>
</feature>
<protein>
    <submittedName>
        <fullName evidence="2">Uncharacterized protein</fullName>
    </submittedName>
</protein>
<sequence>MQGLRKTRLILAGLLPVLAGVPAYAEEDTVPTMTACEYEVQSAAGTAKITYWPDEGHKKPIYVAWEHRLTNDQGTVVLRGWWQSGNYLQSFSEQAQFNIFITPKKRGPKLARVEIHPWAYRYNHWGMTFGATSQRSDNNTYYASGFWPILRDLEGRADKLLVRVQKITSDTANNNHISNSVISLDVPEGLFQRADQLVVQAVDEGNAAMADGTIDCKQVPSPPIIVT</sequence>
<comment type="caution">
    <text evidence="2">The sequence shown here is derived from an EMBL/GenBank/DDBJ whole genome shotgun (WGS) entry which is preliminary data.</text>
</comment>
<evidence type="ECO:0000256" key="1">
    <source>
        <dbReference type="SAM" id="SignalP"/>
    </source>
</evidence>
<evidence type="ECO:0000313" key="3">
    <source>
        <dbReference type="Proteomes" id="UP000561181"/>
    </source>
</evidence>
<name>A0A848QLV3_9SPHN</name>
<organism evidence="2 3">
    <name type="scientific">Pontixanthobacter rizhaonensis</name>
    <dbReference type="NCBI Taxonomy" id="2730337"/>
    <lineage>
        <taxon>Bacteria</taxon>
        <taxon>Pseudomonadati</taxon>
        <taxon>Pseudomonadota</taxon>
        <taxon>Alphaproteobacteria</taxon>
        <taxon>Sphingomonadales</taxon>
        <taxon>Erythrobacteraceae</taxon>
        <taxon>Pontixanthobacter</taxon>
    </lineage>
</organism>
<proteinExistence type="predicted"/>
<gene>
    <name evidence="2" type="ORF">HKD42_06180</name>
</gene>
<feature type="chain" id="PRO_5032433267" evidence="1">
    <location>
        <begin position="26"/>
        <end position="227"/>
    </location>
</feature>
<dbReference type="EMBL" id="JABCRE010000002">
    <property type="protein sequence ID" value="NMW31643.1"/>
    <property type="molecule type" value="Genomic_DNA"/>
</dbReference>
<dbReference type="AlphaFoldDB" id="A0A848QLV3"/>
<dbReference type="Proteomes" id="UP000561181">
    <property type="component" value="Unassembled WGS sequence"/>
</dbReference>
<keyword evidence="3" id="KW-1185">Reference proteome</keyword>
<evidence type="ECO:0000313" key="2">
    <source>
        <dbReference type="EMBL" id="NMW31643.1"/>
    </source>
</evidence>
<accession>A0A848QLV3</accession>
<dbReference type="RefSeq" id="WP_170011285.1">
    <property type="nucleotide sequence ID" value="NZ_JABCRE010000002.1"/>
</dbReference>
<keyword evidence="1" id="KW-0732">Signal</keyword>